<name>A0ABQ9G904_9NEOP</name>
<accession>A0ABQ9G904</accession>
<feature type="region of interest" description="Disordered" evidence="1">
    <location>
        <begin position="352"/>
        <end position="374"/>
    </location>
</feature>
<gene>
    <name evidence="2" type="ORF">PR048_030441</name>
</gene>
<proteinExistence type="predicted"/>
<protein>
    <submittedName>
        <fullName evidence="2">Uncharacterized protein</fullName>
    </submittedName>
</protein>
<evidence type="ECO:0000313" key="2">
    <source>
        <dbReference type="EMBL" id="KAJ8868900.1"/>
    </source>
</evidence>
<evidence type="ECO:0000313" key="3">
    <source>
        <dbReference type="Proteomes" id="UP001159363"/>
    </source>
</evidence>
<dbReference type="Proteomes" id="UP001159363">
    <property type="component" value="Chromosome 13"/>
</dbReference>
<keyword evidence="3" id="KW-1185">Reference proteome</keyword>
<evidence type="ECO:0000256" key="1">
    <source>
        <dbReference type="SAM" id="MobiDB-lite"/>
    </source>
</evidence>
<comment type="caution">
    <text evidence="2">The sequence shown here is derived from an EMBL/GenBank/DDBJ whole genome shotgun (WGS) entry which is preliminary data.</text>
</comment>
<dbReference type="EMBL" id="JARBHB010000014">
    <property type="protein sequence ID" value="KAJ8868900.1"/>
    <property type="molecule type" value="Genomic_DNA"/>
</dbReference>
<organism evidence="2 3">
    <name type="scientific">Dryococelus australis</name>
    <dbReference type="NCBI Taxonomy" id="614101"/>
    <lineage>
        <taxon>Eukaryota</taxon>
        <taxon>Metazoa</taxon>
        <taxon>Ecdysozoa</taxon>
        <taxon>Arthropoda</taxon>
        <taxon>Hexapoda</taxon>
        <taxon>Insecta</taxon>
        <taxon>Pterygota</taxon>
        <taxon>Neoptera</taxon>
        <taxon>Polyneoptera</taxon>
        <taxon>Phasmatodea</taxon>
        <taxon>Verophasmatodea</taxon>
        <taxon>Anareolatae</taxon>
        <taxon>Phasmatidae</taxon>
        <taxon>Eurycanthinae</taxon>
        <taxon>Dryococelus</taxon>
    </lineage>
</organism>
<feature type="region of interest" description="Disordered" evidence="1">
    <location>
        <begin position="71"/>
        <end position="107"/>
    </location>
</feature>
<sequence length="558" mass="62542">MTSLRHVLGGRHFRSTLSSEHVLNMAPRKSARTTCVNWREDSSPQSYKLTLEVTLVAKYYFVGKRARTGETNHEPANLTATPDSAGMKGRGKRAIPKKTHRSTASSGTISKCQNLVTRPGIEPGGKQGRTLRHKYRTRSAALLLPCRYKNMQHGYPWHWPFYAPPTLHPLPGENTGLQMRVHPVYKNSQGLCIEPCHRHSASKMMSYRFKGQWVLAARREHFMPLHSLALREDDVLDARSNFVLIASRTQNRWEPQVVMAMRTKLAKHVACNDQGISALDNACKQHDIAFSQTNYLKQQRIADTLTADKAASIRKNASTSTGEKLRAWVVDKVMRAKVLAGCCRLKCLRSPPHQGQSFPPTKRRRGDIDSHSSEETNLIRETLCTVESQKPHPAPCFQSCSRLLKVTAVRYSEISVLETKMRPGSQDNHSNNGRQIVDLEVLTRLALKIIQADEILRLTVMKMEFMSSSTTIHVDAYDDEEAGDVCAEKEKGDENDDEDSVGFFAPTFLGKPHLESALTNEPLGPHLREIATEPLRALLEGIIATEPLRPQLIGALGH</sequence>
<feature type="compositionally biased region" description="Basic residues" evidence="1">
    <location>
        <begin position="89"/>
        <end position="101"/>
    </location>
</feature>
<reference evidence="2 3" key="1">
    <citation type="submission" date="2023-02" db="EMBL/GenBank/DDBJ databases">
        <title>LHISI_Scaffold_Assembly.</title>
        <authorList>
            <person name="Stuart O.P."/>
            <person name="Cleave R."/>
            <person name="Magrath M.J.L."/>
            <person name="Mikheyev A.S."/>
        </authorList>
    </citation>
    <scope>NUCLEOTIDE SEQUENCE [LARGE SCALE GENOMIC DNA]</scope>
    <source>
        <strain evidence="2">Daus_M_001</strain>
        <tissue evidence="2">Leg muscle</tissue>
    </source>
</reference>